<dbReference type="SMART" id="SM00475">
    <property type="entry name" value="53EXOc"/>
    <property type="match status" value="1"/>
</dbReference>
<dbReference type="SMART" id="SM00279">
    <property type="entry name" value="HhH2"/>
    <property type="match status" value="1"/>
</dbReference>
<evidence type="ECO:0000256" key="14">
    <source>
        <dbReference type="ARBA" id="ARBA00049244"/>
    </source>
</evidence>
<evidence type="ECO:0000256" key="16">
    <source>
        <dbReference type="RuleBase" id="RU004460"/>
    </source>
</evidence>
<dbReference type="NCBIfam" id="NF004397">
    <property type="entry name" value="PRK05755.1"/>
    <property type="match status" value="1"/>
</dbReference>
<dbReference type="SMART" id="SM00482">
    <property type="entry name" value="POLAc"/>
    <property type="match status" value="1"/>
</dbReference>
<keyword evidence="4 16" id="KW-0808">Transferase</keyword>
<keyword evidence="17" id="KW-0175">Coiled coil</keyword>
<dbReference type="EC" id="2.7.7.7" evidence="2 15"/>
<dbReference type="Gene3D" id="3.30.420.10">
    <property type="entry name" value="Ribonuclease H-like superfamily/Ribonuclease H"/>
    <property type="match status" value="1"/>
</dbReference>
<dbReference type="SUPFAM" id="SSF47807">
    <property type="entry name" value="5' to 3' exonuclease, C-terminal subdomain"/>
    <property type="match status" value="1"/>
</dbReference>
<dbReference type="Gene3D" id="1.10.150.20">
    <property type="entry name" value="5' to 3' exonuclease, C-terminal subdomain"/>
    <property type="match status" value="2"/>
</dbReference>
<evidence type="ECO:0000256" key="13">
    <source>
        <dbReference type="ARBA" id="ARBA00023204"/>
    </source>
</evidence>
<dbReference type="FunFam" id="3.40.50.1010:FF:000001">
    <property type="entry name" value="DNA polymerase I"/>
    <property type="match status" value="1"/>
</dbReference>
<keyword evidence="8 16" id="KW-0227">DNA damage</keyword>
<dbReference type="InterPro" id="IPR002562">
    <property type="entry name" value="3'-5'_exonuclease_dom"/>
</dbReference>
<keyword evidence="10" id="KW-0269">Exonuclease</keyword>
<dbReference type="PRINTS" id="PR00868">
    <property type="entry name" value="DNAPOLI"/>
</dbReference>
<feature type="domain" description="DNA-directed DNA polymerase family A palm" evidence="20">
    <location>
        <begin position="642"/>
        <end position="848"/>
    </location>
</feature>
<keyword evidence="12 16" id="KW-0238">DNA-binding</keyword>
<keyword evidence="6 16" id="KW-0235">DNA replication</keyword>
<dbReference type="Gene3D" id="3.30.70.370">
    <property type="match status" value="1"/>
</dbReference>
<evidence type="ECO:0000256" key="6">
    <source>
        <dbReference type="ARBA" id="ARBA00022705"/>
    </source>
</evidence>
<dbReference type="CDD" id="cd09859">
    <property type="entry name" value="PIN_53EXO"/>
    <property type="match status" value="1"/>
</dbReference>
<feature type="domain" description="5'-3' exonuclease" evidence="19">
    <location>
        <begin position="1"/>
        <end position="262"/>
    </location>
</feature>
<evidence type="ECO:0000256" key="4">
    <source>
        <dbReference type="ARBA" id="ARBA00022679"/>
    </source>
</evidence>
<evidence type="ECO:0000256" key="5">
    <source>
        <dbReference type="ARBA" id="ARBA00022695"/>
    </source>
</evidence>
<dbReference type="InterPro" id="IPR018320">
    <property type="entry name" value="DNA_polymerase_1"/>
</dbReference>
<dbReference type="SUPFAM" id="SSF56672">
    <property type="entry name" value="DNA/RNA polymerases"/>
    <property type="match status" value="1"/>
</dbReference>
<feature type="domain" description="3'-5' exonuclease" evidence="18">
    <location>
        <begin position="300"/>
        <end position="475"/>
    </location>
</feature>
<dbReference type="Gene3D" id="3.40.50.1010">
    <property type="entry name" value="5'-nuclease"/>
    <property type="match status" value="1"/>
</dbReference>
<dbReference type="InterPro" id="IPR054690">
    <property type="entry name" value="DNA_polI_exonuclease"/>
</dbReference>
<keyword evidence="9" id="KW-0378">Hydrolase</keyword>
<keyword evidence="11 16" id="KW-0239">DNA-directed DNA polymerase</keyword>
<dbReference type="NCBIfam" id="TIGR00593">
    <property type="entry name" value="pola"/>
    <property type="match status" value="1"/>
</dbReference>
<dbReference type="InterPro" id="IPR020045">
    <property type="entry name" value="DNA_polI_H3TH"/>
</dbReference>
<dbReference type="Gene3D" id="1.20.1060.10">
    <property type="entry name" value="Taq DNA Polymerase, Chain T, domain 4"/>
    <property type="match status" value="1"/>
</dbReference>
<dbReference type="InterPro" id="IPR036279">
    <property type="entry name" value="5-3_exonuclease_C_sf"/>
</dbReference>
<dbReference type="AlphaFoldDB" id="A0A1M5PBK6"/>
<dbReference type="InterPro" id="IPR002298">
    <property type="entry name" value="DNA_polymerase_A"/>
</dbReference>
<name>A0A1M5PBK6_9FIRM</name>
<dbReference type="InterPro" id="IPR008918">
    <property type="entry name" value="HhH2"/>
</dbReference>
<dbReference type="Pfam" id="PF22619">
    <property type="entry name" value="DNA_polI_exo1"/>
    <property type="match status" value="1"/>
</dbReference>
<evidence type="ECO:0000256" key="1">
    <source>
        <dbReference type="ARBA" id="ARBA00007705"/>
    </source>
</evidence>
<dbReference type="GO" id="GO:0003887">
    <property type="term" value="F:DNA-directed DNA polymerase activity"/>
    <property type="evidence" value="ECO:0007669"/>
    <property type="project" value="UniProtKB-UniRule"/>
</dbReference>
<keyword evidence="5 16" id="KW-0548">Nucleotidyltransferase</keyword>
<dbReference type="Pfam" id="PF01367">
    <property type="entry name" value="5_3_exonuc"/>
    <property type="match status" value="1"/>
</dbReference>
<dbReference type="CDD" id="cd08637">
    <property type="entry name" value="DNA_pol_A_pol_I_C"/>
    <property type="match status" value="1"/>
</dbReference>
<evidence type="ECO:0000256" key="3">
    <source>
        <dbReference type="ARBA" id="ARBA00020311"/>
    </source>
</evidence>
<feature type="coiled-coil region" evidence="17">
    <location>
        <begin position="842"/>
        <end position="869"/>
    </location>
</feature>
<proteinExistence type="inferred from homology"/>
<dbReference type="SUPFAM" id="SSF53098">
    <property type="entry name" value="Ribonuclease H-like"/>
    <property type="match status" value="1"/>
</dbReference>
<evidence type="ECO:0000256" key="9">
    <source>
        <dbReference type="ARBA" id="ARBA00022801"/>
    </source>
</evidence>
<dbReference type="CDD" id="cd06140">
    <property type="entry name" value="DNA_polA_I_Bacillus_like_exo"/>
    <property type="match status" value="1"/>
</dbReference>
<gene>
    <name evidence="16" type="primary">polA</name>
    <name evidence="21" type="ORF">SAMN02745245_00262</name>
</gene>
<evidence type="ECO:0000313" key="21">
    <source>
        <dbReference type="EMBL" id="SHG99211.1"/>
    </source>
</evidence>
<dbReference type="FunFam" id="1.10.150.20:FF:000002">
    <property type="entry name" value="DNA polymerase I"/>
    <property type="match status" value="1"/>
</dbReference>
<dbReference type="FunFam" id="1.20.1060.10:FF:000001">
    <property type="entry name" value="DNA polymerase I"/>
    <property type="match status" value="1"/>
</dbReference>
<dbReference type="SMART" id="SM00474">
    <property type="entry name" value="35EXOc"/>
    <property type="match status" value="1"/>
</dbReference>
<dbReference type="InterPro" id="IPR019760">
    <property type="entry name" value="DNA-dir_DNA_pol_A_CS"/>
</dbReference>
<dbReference type="GO" id="GO:0008408">
    <property type="term" value="F:3'-5' exonuclease activity"/>
    <property type="evidence" value="ECO:0007669"/>
    <property type="project" value="InterPro"/>
</dbReference>
<dbReference type="FunFam" id="1.10.150.20:FF:000003">
    <property type="entry name" value="DNA polymerase I"/>
    <property type="match status" value="1"/>
</dbReference>
<dbReference type="InterPro" id="IPR002421">
    <property type="entry name" value="5-3_exonuclease"/>
</dbReference>
<evidence type="ECO:0000259" key="19">
    <source>
        <dbReference type="SMART" id="SM00475"/>
    </source>
</evidence>
<dbReference type="Proteomes" id="UP000184032">
    <property type="component" value="Unassembled WGS sequence"/>
</dbReference>
<dbReference type="PANTHER" id="PTHR10133:SF27">
    <property type="entry name" value="DNA POLYMERASE NU"/>
    <property type="match status" value="1"/>
</dbReference>
<dbReference type="InterPro" id="IPR001098">
    <property type="entry name" value="DNA-dir_DNA_pol_A_palm_dom"/>
</dbReference>
<dbReference type="EMBL" id="FQXI01000001">
    <property type="protein sequence ID" value="SHG99211.1"/>
    <property type="molecule type" value="Genomic_DNA"/>
</dbReference>
<keyword evidence="13 16" id="KW-0234">DNA repair</keyword>
<evidence type="ECO:0000256" key="12">
    <source>
        <dbReference type="ARBA" id="ARBA00023125"/>
    </source>
</evidence>
<dbReference type="GO" id="GO:0006261">
    <property type="term" value="P:DNA-templated DNA replication"/>
    <property type="evidence" value="ECO:0007669"/>
    <property type="project" value="UniProtKB-UniRule"/>
</dbReference>
<evidence type="ECO:0000259" key="20">
    <source>
        <dbReference type="SMART" id="SM00482"/>
    </source>
</evidence>
<dbReference type="InterPro" id="IPR036397">
    <property type="entry name" value="RNaseH_sf"/>
</dbReference>
<comment type="subunit">
    <text evidence="16">Single-chain monomer with multiple functions.</text>
</comment>
<reference evidence="21 22" key="1">
    <citation type="submission" date="2016-11" db="EMBL/GenBank/DDBJ databases">
        <authorList>
            <person name="Jaros S."/>
            <person name="Januszkiewicz K."/>
            <person name="Wedrychowicz H."/>
        </authorList>
    </citation>
    <scope>NUCLEOTIDE SEQUENCE [LARGE SCALE GENOMIC DNA]</scope>
    <source>
        <strain evidence="21 22">DSM 21120</strain>
    </source>
</reference>
<dbReference type="InterPro" id="IPR043502">
    <property type="entry name" value="DNA/RNA_pol_sf"/>
</dbReference>
<accession>A0A1M5PBK6</accession>
<evidence type="ECO:0000256" key="11">
    <source>
        <dbReference type="ARBA" id="ARBA00022932"/>
    </source>
</evidence>
<evidence type="ECO:0000256" key="2">
    <source>
        <dbReference type="ARBA" id="ARBA00012417"/>
    </source>
</evidence>
<evidence type="ECO:0000256" key="10">
    <source>
        <dbReference type="ARBA" id="ARBA00022839"/>
    </source>
</evidence>
<dbReference type="GO" id="GO:0006302">
    <property type="term" value="P:double-strand break repair"/>
    <property type="evidence" value="ECO:0007669"/>
    <property type="project" value="TreeGrafter"/>
</dbReference>
<dbReference type="RefSeq" id="WP_143270577.1">
    <property type="nucleotide sequence ID" value="NZ_FQXI01000001.1"/>
</dbReference>
<dbReference type="PROSITE" id="PS00447">
    <property type="entry name" value="DNA_POLYMERASE_A"/>
    <property type="match status" value="1"/>
</dbReference>
<dbReference type="InterPro" id="IPR012337">
    <property type="entry name" value="RNaseH-like_sf"/>
</dbReference>
<dbReference type="OrthoDB" id="9806424at2"/>
<dbReference type="Pfam" id="PF02739">
    <property type="entry name" value="5_3_exonuc_N"/>
    <property type="match status" value="1"/>
</dbReference>
<dbReference type="InterPro" id="IPR029060">
    <property type="entry name" value="PIN-like_dom_sf"/>
</dbReference>
<comment type="catalytic activity">
    <reaction evidence="14 16">
        <text>DNA(n) + a 2'-deoxyribonucleoside 5'-triphosphate = DNA(n+1) + diphosphate</text>
        <dbReference type="Rhea" id="RHEA:22508"/>
        <dbReference type="Rhea" id="RHEA-COMP:17339"/>
        <dbReference type="Rhea" id="RHEA-COMP:17340"/>
        <dbReference type="ChEBI" id="CHEBI:33019"/>
        <dbReference type="ChEBI" id="CHEBI:61560"/>
        <dbReference type="ChEBI" id="CHEBI:173112"/>
        <dbReference type="EC" id="2.7.7.7"/>
    </reaction>
</comment>
<sequence>MKERVLIIDGSSLFFRAFYALPLLKTKRGIYTNAIYGFIMMLENAIEKVNPNYLVVCFDMKGKTFRNDLYKDYKGTRQKTPTELEQQWPIVRDIIDKMNIKILESPVYEADDIAGTLSLTAENEGYDSILLTGDKDYFQLVDKNTQVLLTRKGITEMDIISVESIKEDYDITPEEFIDLKGLMGDNSDNIPGVPGIGEKTGLKLVREFGTIENLYDNLDKVTGKKLKENLENYKTQAFMSKKLGTIVRNVPLDVGIKDLKIQERNYEDLSNMYREYEFNTLLQRLPEEFHKADIEMISGDLIKYEDKSLDEVIDSIHSKKSFAFKFVTDGKIYESIKPIYLAIKVNDDAPVILNIDDEKTLKLKSIFEDENIEKIGHNLKEDIMILMDYEIDIKNYTYDSMIAEYILNSTESNYDINNLSNIYFSIGYMDLDELLGKGKKSKKFSEIEEDELKKYFAFYLNTIHNLKSLQLEKIKEQGMDELYYEIELPLVEVLSSMEFIGIRTKSSVLDDIGDNLDIKIKELEKNIYREAGEEFNINSPKKLGVILFEKLNYPVIKKTKTGYSTSADVLEKLEGKGEIINYVLEYRQLAKLKSTYVDGLKELINGDTGRIHSHFNQTVTSTGRISSTDPNLQNIPIRTDEGRLIRKAFLASEDCLLVDADYSQIELRVLASISNDKNMIEAFDNDDDIHRRTASEVFGVDFDDVTPLLRSRAKAVNFGIVYGISDYGLSQNLNIPRKVAADYIEKYLKHYSGIKDYMDNEVEKARSKGYVETILKRRRYIPELNAKNYNIRSFGERVAFNTPIQGSAADIIKIAMVKVYEALRDEKLESKLILQIHDELIVDAKEDEADKVKKLMKDIMEQAVELKVKLKVDMEVGSSLYDTK</sequence>
<keyword evidence="22" id="KW-1185">Reference proteome</keyword>
<dbReference type="SUPFAM" id="SSF88723">
    <property type="entry name" value="PIN domain-like"/>
    <property type="match status" value="1"/>
</dbReference>
<protein>
    <recommendedName>
        <fullName evidence="3 15">DNA polymerase I</fullName>
        <ecNumber evidence="2 15">2.7.7.7</ecNumber>
    </recommendedName>
</protein>
<dbReference type="Pfam" id="PF00476">
    <property type="entry name" value="DNA_pol_A"/>
    <property type="match status" value="1"/>
</dbReference>
<dbReference type="InterPro" id="IPR020046">
    <property type="entry name" value="5-3_exonucl_a-hlix_arch_N"/>
</dbReference>
<evidence type="ECO:0000313" key="22">
    <source>
        <dbReference type="Proteomes" id="UP000184032"/>
    </source>
</evidence>
<evidence type="ECO:0000256" key="15">
    <source>
        <dbReference type="NCBIfam" id="TIGR00593"/>
    </source>
</evidence>
<dbReference type="STRING" id="1120995.SAMN02745245_00262"/>
<evidence type="ECO:0000256" key="8">
    <source>
        <dbReference type="ARBA" id="ARBA00022763"/>
    </source>
</evidence>
<dbReference type="GO" id="GO:0008409">
    <property type="term" value="F:5'-3' exonuclease activity"/>
    <property type="evidence" value="ECO:0007669"/>
    <property type="project" value="InterPro"/>
</dbReference>
<evidence type="ECO:0000256" key="17">
    <source>
        <dbReference type="SAM" id="Coils"/>
    </source>
</evidence>
<dbReference type="PANTHER" id="PTHR10133">
    <property type="entry name" value="DNA POLYMERASE I"/>
    <property type="match status" value="1"/>
</dbReference>
<evidence type="ECO:0000256" key="7">
    <source>
        <dbReference type="ARBA" id="ARBA00022722"/>
    </source>
</evidence>
<dbReference type="CDD" id="cd09898">
    <property type="entry name" value="H3TH_53EXO"/>
    <property type="match status" value="1"/>
</dbReference>
<organism evidence="21 22">
    <name type="scientific">Anaerosphaera aminiphila DSM 21120</name>
    <dbReference type="NCBI Taxonomy" id="1120995"/>
    <lineage>
        <taxon>Bacteria</taxon>
        <taxon>Bacillati</taxon>
        <taxon>Bacillota</taxon>
        <taxon>Tissierellia</taxon>
        <taxon>Tissierellales</taxon>
        <taxon>Peptoniphilaceae</taxon>
        <taxon>Anaerosphaera</taxon>
    </lineage>
</organism>
<evidence type="ECO:0000259" key="18">
    <source>
        <dbReference type="SMART" id="SM00474"/>
    </source>
</evidence>
<comment type="similarity">
    <text evidence="1 16">Belongs to the DNA polymerase type-A family.</text>
</comment>
<dbReference type="GO" id="GO:0003677">
    <property type="term" value="F:DNA binding"/>
    <property type="evidence" value="ECO:0007669"/>
    <property type="project" value="UniProtKB-UniRule"/>
</dbReference>
<keyword evidence="7" id="KW-0540">Nuclease</keyword>